<evidence type="ECO:0000313" key="2">
    <source>
        <dbReference type="EMBL" id="KAF3760813.1"/>
    </source>
</evidence>
<feature type="region of interest" description="Disordered" evidence="1">
    <location>
        <begin position="429"/>
        <end position="501"/>
    </location>
</feature>
<protein>
    <submittedName>
        <fullName evidence="2">Uncharacterized protein</fullName>
    </submittedName>
</protein>
<evidence type="ECO:0000256" key="1">
    <source>
        <dbReference type="SAM" id="MobiDB-lite"/>
    </source>
</evidence>
<dbReference type="OrthoDB" id="4161595at2759"/>
<feature type="region of interest" description="Disordered" evidence="1">
    <location>
        <begin position="193"/>
        <end position="228"/>
    </location>
</feature>
<dbReference type="GeneID" id="63842742"/>
<organism evidence="2 3">
    <name type="scientific">Cryphonectria parasitica (strain ATCC 38755 / EP155)</name>
    <dbReference type="NCBI Taxonomy" id="660469"/>
    <lineage>
        <taxon>Eukaryota</taxon>
        <taxon>Fungi</taxon>
        <taxon>Dikarya</taxon>
        <taxon>Ascomycota</taxon>
        <taxon>Pezizomycotina</taxon>
        <taxon>Sordariomycetes</taxon>
        <taxon>Sordariomycetidae</taxon>
        <taxon>Diaporthales</taxon>
        <taxon>Cryphonectriaceae</taxon>
        <taxon>Cryphonectria-Endothia species complex</taxon>
        <taxon>Cryphonectria</taxon>
    </lineage>
</organism>
<dbReference type="EMBL" id="MU032352">
    <property type="protein sequence ID" value="KAF3760813.1"/>
    <property type="molecule type" value="Genomic_DNA"/>
</dbReference>
<feature type="region of interest" description="Disordered" evidence="1">
    <location>
        <begin position="330"/>
        <end position="374"/>
    </location>
</feature>
<gene>
    <name evidence="2" type="ORF">M406DRAFT_73274</name>
</gene>
<dbReference type="AlphaFoldDB" id="A0A9P4XTT6"/>
<proteinExistence type="predicted"/>
<dbReference type="Proteomes" id="UP000803844">
    <property type="component" value="Unassembled WGS sequence"/>
</dbReference>
<keyword evidence="3" id="KW-1185">Reference proteome</keyword>
<name>A0A9P4XTT6_CRYP1</name>
<sequence length="501" mass="56587">MRTTLPLALTRLPSLRLPSTLSLNSPSSSLRKAISHIFGRNKLCTKSIPAHIWVHYCRKHYQRSRYRNATDYALRQVDLVLLQVTKVQEWSDDNVKCKRRGAGVLKHWTLQARKREAKRLQDTESRKRRYAEEEDDDPSLGSVGTAIPIWLQPRLNQDYDTTHMLEIVEEIKVHMTNGEITQIPDIEILPEITTDGNESRPRTTVRRSSSAGGHRKTQSEAYRTPPAMGAYSNSSRIGLFAQDNKRMRSGPYSLSMQNLPHRPVMGMSQPQPYSYQFPQNNAFATIAENQADHSYWNGGYSSNSVLPQPVHQRSGAVPNLDHNAIQEQQQSPYAPQGRPSMHARSMSENPGLRTNEYGNTEFRFPAQPGNGYQQQQQDVFGNLNMGHGQGPQAYGYGPPTPQGYGNPYGMSPRDGQDNIFGSYYQPDWTGPRGQHSRVQSTPAVHQQHHQQHHQQQPVGPPHMSAVNGQQGMLPSMNNMGPQHQMYQGGQQHNGFQAPRVF</sequence>
<comment type="caution">
    <text evidence="2">The sequence shown here is derived from an EMBL/GenBank/DDBJ whole genome shotgun (WGS) entry which is preliminary data.</text>
</comment>
<dbReference type="RefSeq" id="XP_040771792.1">
    <property type="nucleotide sequence ID" value="XM_040925613.1"/>
</dbReference>
<feature type="region of interest" description="Disordered" evidence="1">
    <location>
        <begin position="116"/>
        <end position="139"/>
    </location>
</feature>
<reference evidence="2" key="1">
    <citation type="journal article" date="2020" name="Phytopathology">
        <title>Genome sequence of the chestnut blight fungus Cryphonectria parasitica EP155: A fundamental resource for an archetypical invasive plant pathogen.</title>
        <authorList>
            <person name="Crouch J.A."/>
            <person name="Dawe A."/>
            <person name="Aerts A."/>
            <person name="Barry K."/>
            <person name="Churchill A.C.L."/>
            <person name="Grimwood J."/>
            <person name="Hillman B."/>
            <person name="Milgroom M.G."/>
            <person name="Pangilinan J."/>
            <person name="Smith M."/>
            <person name="Salamov A."/>
            <person name="Schmutz J."/>
            <person name="Yadav J."/>
            <person name="Grigoriev I.V."/>
            <person name="Nuss D."/>
        </authorList>
    </citation>
    <scope>NUCLEOTIDE SEQUENCE</scope>
    <source>
        <strain evidence="2">EP155</strain>
    </source>
</reference>
<accession>A0A9P4XTT6</accession>
<evidence type="ECO:0000313" key="3">
    <source>
        <dbReference type="Proteomes" id="UP000803844"/>
    </source>
</evidence>
<feature type="compositionally biased region" description="Polar residues" evidence="1">
    <location>
        <begin position="466"/>
        <end position="494"/>
    </location>
</feature>